<dbReference type="AlphaFoldDB" id="A0A939IHA9"/>
<evidence type="ECO:0000313" key="2">
    <source>
        <dbReference type="Proteomes" id="UP000664303"/>
    </source>
</evidence>
<reference evidence="1" key="1">
    <citation type="submission" date="2021-02" db="EMBL/GenBank/DDBJ databases">
        <title>PHA producing bacteria isolated from coastal sediment in Guangdong, Shenzhen.</title>
        <authorList>
            <person name="Zheng W."/>
            <person name="Yu S."/>
            <person name="Huang Y."/>
        </authorList>
    </citation>
    <scope>NUCLEOTIDE SEQUENCE</scope>
    <source>
        <strain evidence="1">TN14-10</strain>
    </source>
</reference>
<comment type="caution">
    <text evidence="1">The sequence shown here is derived from an EMBL/GenBank/DDBJ whole genome shotgun (WGS) entry which is preliminary data.</text>
</comment>
<gene>
    <name evidence="1" type="ORF">JYP50_01165</name>
</gene>
<dbReference type="RefSeq" id="WP_206558618.1">
    <property type="nucleotide sequence ID" value="NZ_JAFKCZ010000001.1"/>
</dbReference>
<protein>
    <submittedName>
        <fullName evidence="1">Uncharacterized protein</fullName>
    </submittedName>
</protein>
<accession>A0A939IHA9</accession>
<keyword evidence="2" id="KW-1185">Reference proteome</keyword>
<organism evidence="1 2">
    <name type="scientific">Parahaliea mediterranea</name>
    <dbReference type="NCBI Taxonomy" id="651086"/>
    <lineage>
        <taxon>Bacteria</taxon>
        <taxon>Pseudomonadati</taxon>
        <taxon>Pseudomonadota</taxon>
        <taxon>Gammaproteobacteria</taxon>
        <taxon>Cellvibrionales</taxon>
        <taxon>Halieaceae</taxon>
        <taxon>Parahaliea</taxon>
    </lineage>
</organism>
<proteinExistence type="predicted"/>
<dbReference type="EMBL" id="JAFKCZ010000001">
    <property type="protein sequence ID" value="MBN7795179.1"/>
    <property type="molecule type" value="Genomic_DNA"/>
</dbReference>
<sequence length="366" mass="38458">MISRRRLLVGGGALAGTGLGLLWLRQGGDSSLPPDTSATGGLRLDSGLGKGFDRFLASLAGTDPLGAAWVEAEGVEHIGSLVDALDGSIHTAQNARELADAVAGRVRADFQEGLTCRVGGWVLSGTECRLVGLRHLLLRLEPGNAQLVAAETKVPSVADYAEGHIAPLANWGPKSTRVGEKFNVQIDGHSGLWFQFSGAPAHARIVIDGELVKTSVSAKVVTSGLFGEMQERILATPGRYDIALVDPVRGIRQPVGQFVVRPRKAASGPGKAGFCEIEKWGPQSTRVGLAKNEQPDGAMGLWVRSACMPRDAQLIVGDDVVKSSVKKFGLSAAIPAVFLEAPGELELVLYSPATGQRQPVGVLVVE</sequence>
<evidence type="ECO:0000313" key="1">
    <source>
        <dbReference type="EMBL" id="MBN7795179.1"/>
    </source>
</evidence>
<name>A0A939IHA9_9GAMM</name>
<dbReference type="Proteomes" id="UP000664303">
    <property type="component" value="Unassembled WGS sequence"/>
</dbReference>